<evidence type="ECO:0000256" key="1">
    <source>
        <dbReference type="ARBA" id="ARBA00004141"/>
    </source>
</evidence>
<keyword evidence="2 6" id="KW-0812">Transmembrane</keyword>
<evidence type="ECO:0000313" key="8">
    <source>
        <dbReference type="Proteomes" id="UP000547976"/>
    </source>
</evidence>
<evidence type="ECO:0000256" key="3">
    <source>
        <dbReference type="ARBA" id="ARBA00022989"/>
    </source>
</evidence>
<accession>A0A8H5PDK5</accession>
<comment type="caution">
    <text evidence="7">The sequence shown here is derived from an EMBL/GenBank/DDBJ whole genome shotgun (WGS) entry which is preliminary data.</text>
</comment>
<reference evidence="7 8" key="1">
    <citation type="submission" date="2020-05" db="EMBL/GenBank/DDBJ databases">
        <title>Identification and distribution of gene clusters putatively required for synthesis of sphingolipid metabolism inhibitors in phylogenetically diverse species of the filamentous fungus Fusarium.</title>
        <authorList>
            <person name="Kim H.-S."/>
            <person name="Busman M."/>
            <person name="Brown D.W."/>
            <person name="Divon H."/>
            <person name="Uhlig S."/>
            <person name="Proctor R.H."/>
        </authorList>
    </citation>
    <scope>NUCLEOTIDE SEQUENCE [LARGE SCALE GENOMIC DNA]</scope>
    <source>
        <strain evidence="7 8">NRRL 66333</strain>
    </source>
</reference>
<dbReference type="GO" id="GO:0016020">
    <property type="term" value="C:membrane"/>
    <property type="evidence" value="ECO:0007669"/>
    <property type="project" value="UniProtKB-SubCell"/>
</dbReference>
<feature type="transmembrane region" description="Helical" evidence="6">
    <location>
        <begin position="270"/>
        <end position="292"/>
    </location>
</feature>
<dbReference type="RefSeq" id="XP_036535122.1">
    <property type="nucleotide sequence ID" value="XM_036687885.1"/>
</dbReference>
<sequence>MTTSVPKDDTKNSGHNDLAPTTSYIDGEVLDAGIDYSYLNTSKFTKFYRSVLFQMILLGLLSCVGPAMSDAISNLGGGGLSTPYLANLATSLNYTAGCLLTLFGGPLINKFGIKWSCIIAAVGMPLSGSAYYVCAKYRVNWYLIFAKILTGLTYGFLYVAESTAMLSYPLANDRGFYLGVWSAMRNSGSVIGGAINFSNNHSDSKAGGVAWSTYLVFIAFECTGLVWATLLSPTRRVRRHDGTKVSMSERASWKQEFAALWKHLQRRKTWLMALPAFYSFFCGGTMGTYLSLHFSVRARALSSLLLRTFSTDAGSSARSGGLLRAFETAGQTVSYAINSHRGSDARIPFYVHAAIFCLTVPCMVFLIRLVPAAPATMDIDVEPVIDSPDKKQVT</sequence>
<feature type="transmembrane region" description="Helical" evidence="6">
    <location>
        <begin position="349"/>
        <end position="370"/>
    </location>
</feature>
<dbReference type="InterPro" id="IPR051617">
    <property type="entry name" value="UNC-93-like_regulator"/>
</dbReference>
<evidence type="ECO:0000313" key="7">
    <source>
        <dbReference type="EMBL" id="KAF5594613.1"/>
    </source>
</evidence>
<dbReference type="Gene3D" id="1.20.1250.20">
    <property type="entry name" value="MFS general substrate transporter like domains"/>
    <property type="match status" value="1"/>
</dbReference>
<feature type="transmembrane region" description="Helical" evidence="6">
    <location>
        <begin position="209"/>
        <end position="230"/>
    </location>
</feature>
<dbReference type="PANTHER" id="PTHR23294:SF19">
    <property type="entry name" value="DUF895 DOMAIN MEMBRANE PROTEIN-RELATED"/>
    <property type="match status" value="1"/>
</dbReference>
<keyword evidence="3 6" id="KW-1133">Transmembrane helix</keyword>
<evidence type="ECO:0000256" key="5">
    <source>
        <dbReference type="ARBA" id="ARBA00023180"/>
    </source>
</evidence>
<dbReference type="AlphaFoldDB" id="A0A8H5PDK5"/>
<dbReference type="PANTHER" id="PTHR23294">
    <property type="entry name" value="ET TRANSLATION PRODUCT-RELATED"/>
    <property type="match status" value="1"/>
</dbReference>
<evidence type="ECO:0000256" key="4">
    <source>
        <dbReference type="ARBA" id="ARBA00023136"/>
    </source>
</evidence>
<protein>
    <recommendedName>
        <fullName evidence="9">Major facilitator superfamily transporter</fullName>
    </recommendedName>
</protein>
<comment type="subcellular location">
    <subcellularLocation>
        <location evidence="1">Membrane</location>
        <topology evidence="1">Multi-pass membrane protein</topology>
    </subcellularLocation>
</comment>
<gene>
    <name evidence="7" type="ORF">FSUBG_9379</name>
</gene>
<name>A0A8H5PDK5_GIBSU</name>
<dbReference type="GO" id="GO:0022857">
    <property type="term" value="F:transmembrane transporter activity"/>
    <property type="evidence" value="ECO:0007669"/>
    <property type="project" value="InterPro"/>
</dbReference>
<proteinExistence type="predicted"/>
<evidence type="ECO:0000256" key="2">
    <source>
        <dbReference type="ARBA" id="ARBA00022692"/>
    </source>
</evidence>
<keyword evidence="5" id="KW-0325">Glycoprotein</keyword>
<dbReference type="GeneID" id="59322603"/>
<dbReference type="SUPFAM" id="SSF103473">
    <property type="entry name" value="MFS general substrate transporter"/>
    <property type="match status" value="1"/>
</dbReference>
<keyword evidence="4 6" id="KW-0472">Membrane</keyword>
<dbReference type="InterPro" id="IPR011701">
    <property type="entry name" value="MFS"/>
</dbReference>
<dbReference type="Pfam" id="PF07690">
    <property type="entry name" value="MFS_1"/>
    <property type="match status" value="1"/>
</dbReference>
<organism evidence="7 8">
    <name type="scientific">Gibberella subglutinans</name>
    <name type="common">Fusarium subglutinans</name>
    <dbReference type="NCBI Taxonomy" id="42677"/>
    <lineage>
        <taxon>Eukaryota</taxon>
        <taxon>Fungi</taxon>
        <taxon>Dikarya</taxon>
        <taxon>Ascomycota</taxon>
        <taxon>Pezizomycotina</taxon>
        <taxon>Sordariomycetes</taxon>
        <taxon>Hypocreomycetidae</taxon>
        <taxon>Hypocreales</taxon>
        <taxon>Nectriaceae</taxon>
        <taxon>Fusarium</taxon>
        <taxon>Fusarium fujikuroi species complex</taxon>
    </lineage>
</organism>
<evidence type="ECO:0000256" key="6">
    <source>
        <dbReference type="SAM" id="Phobius"/>
    </source>
</evidence>
<keyword evidence="8" id="KW-1185">Reference proteome</keyword>
<dbReference type="InterPro" id="IPR036259">
    <property type="entry name" value="MFS_trans_sf"/>
</dbReference>
<evidence type="ECO:0008006" key="9">
    <source>
        <dbReference type="Google" id="ProtNLM"/>
    </source>
</evidence>
<feature type="transmembrane region" description="Helical" evidence="6">
    <location>
        <begin position="139"/>
        <end position="160"/>
    </location>
</feature>
<feature type="transmembrane region" description="Helical" evidence="6">
    <location>
        <begin position="115"/>
        <end position="133"/>
    </location>
</feature>
<dbReference type="EMBL" id="JAAOAV010000144">
    <property type="protein sequence ID" value="KAF5594613.1"/>
    <property type="molecule type" value="Genomic_DNA"/>
</dbReference>
<dbReference type="Proteomes" id="UP000547976">
    <property type="component" value="Unassembled WGS sequence"/>
</dbReference>
<feature type="transmembrane region" description="Helical" evidence="6">
    <location>
        <begin position="51"/>
        <end position="72"/>
    </location>
</feature>
<dbReference type="OrthoDB" id="196103at2759"/>